<keyword evidence="2" id="KW-0378">Hydrolase</keyword>
<dbReference type="RefSeq" id="WP_232572413.1">
    <property type="nucleotide sequence ID" value="NZ_CP089466.1"/>
</dbReference>
<keyword evidence="1" id="KW-0812">Transmembrane</keyword>
<reference evidence="2 3" key="1">
    <citation type="journal article" date="2019" name="Int. J. Syst. Evol. Microbiol.">
        <title>The Global Catalogue of Microorganisms (GCM) 10K type strain sequencing project: providing services to taxonomists for standard genome sequencing and annotation.</title>
        <authorList>
            <consortium name="The Broad Institute Genomics Platform"/>
            <consortium name="The Broad Institute Genome Sequencing Center for Infectious Disease"/>
            <person name="Wu L."/>
            <person name="Ma J."/>
        </authorList>
    </citation>
    <scope>NUCLEOTIDE SEQUENCE [LARGE SCALE GENOMIC DNA]</scope>
    <source>
        <strain evidence="2 3">CGMCC 1.12562</strain>
    </source>
</reference>
<gene>
    <name evidence="2" type="ORF">ACFOKC_01730</name>
</gene>
<evidence type="ECO:0000313" key="2">
    <source>
        <dbReference type="EMBL" id="MFC3476438.1"/>
    </source>
</evidence>
<dbReference type="InterPro" id="IPR007404">
    <property type="entry name" value="YdjM-like"/>
</dbReference>
<evidence type="ECO:0000256" key="1">
    <source>
        <dbReference type="SAM" id="Phobius"/>
    </source>
</evidence>
<dbReference type="AlphaFoldDB" id="A0ABD5NAY7"/>
<dbReference type="GeneID" id="69117654"/>
<dbReference type="Proteomes" id="UP001595660">
    <property type="component" value="Unassembled WGS sequence"/>
</dbReference>
<accession>A0ABD5NAY7</accession>
<keyword evidence="1" id="KW-1133">Transmembrane helix</keyword>
<protein>
    <submittedName>
        <fullName evidence="2">Metal-dependent hydrolase</fullName>
    </submittedName>
</protein>
<proteinExistence type="predicted"/>
<dbReference type="Pfam" id="PF04307">
    <property type="entry name" value="YdjM"/>
    <property type="match status" value="1"/>
</dbReference>
<keyword evidence="1" id="KW-0472">Membrane</keyword>
<keyword evidence="3" id="KW-1185">Reference proteome</keyword>
<dbReference type="GO" id="GO:0016787">
    <property type="term" value="F:hydrolase activity"/>
    <property type="evidence" value="ECO:0007669"/>
    <property type="project" value="UniProtKB-KW"/>
</dbReference>
<evidence type="ECO:0000313" key="3">
    <source>
        <dbReference type="Proteomes" id="UP001595660"/>
    </source>
</evidence>
<dbReference type="EMBL" id="JBHRWN010000002">
    <property type="protein sequence ID" value="MFC3476438.1"/>
    <property type="molecule type" value="Genomic_DNA"/>
</dbReference>
<feature type="transmembrane region" description="Helical" evidence="1">
    <location>
        <begin position="154"/>
        <end position="173"/>
    </location>
</feature>
<comment type="caution">
    <text evidence="2">The sequence shown here is derived from an EMBL/GenBank/DDBJ whole genome shotgun (WGS) entry which is preliminary data.</text>
</comment>
<name>A0ABD5NAY7_9EURY</name>
<feature type="transmembrane region" description="Helical" evidence="1">
    <location>
        <begin position="60"/>
        <end position="78"/>
    </location>
</feature>
<organism evidence="2 3">
    <name type="scientific">Halobacterium litoreum</name>
    <dbReference type="NCBI Taxonomy" id="2039234"/>
    <lineage>
        <taxon>Archaea</taxon>
        <taxon>Methanobacteriati</taxon>
        <taxon>Methanobacteriota</taxon>
        <taxon>Stenosarchaea group</taxon>
        <taxon>Halobacteria</taxon>
        <taxon>Halobacteriales</taxon>
        <taxon>Halobacteriaceae</taxon>
        <taxon>Halobacterium</taxon>
    </lineage>
</organism>
<sequence>MWPWEHAAAAYLLYSAASRWLWGRPPSTRAAVVVGFASLLPDLVDKPLAWWLAVLPSGRSLGHSLLVAVPVVAVALAAGRARGDSRASVAFAVGYLSHLAGDVAYPLVVDGELRAGFLLWPVIPAPDGGTTSALPHLQDLVGAFVRFLGTPRGALYLLADAALVAAAVAVWVADGTPGLRWLRPSPPEPARERG</sequence>